<dbReference type="RefSeq" id="XP_016269512.1">
    <property type="nucleotide sequence ID" value="XM_016420097.1"/>
</dbReference>
<evidence type="ECO:0008006" key="4">
    <source>
        <dbReference type="Google" id="ProtNLM"/>
    </source>
</evidence>
<feature type="region of interest" description="Disordered" evidence="1">
    <location>
        <begin position="206"/>
        <end position="228"/>
    </location>
</feature>
<dbReference type="OrthoDB" id="10285569at2759"/>
<evidence type="ECO:0000256" key="1">
    <source>
        <dbReference type="SAM" id="MobiDB-lite"/>
    </source>
</evidence>
<dbReference type="HOGENOM" id="CLU_033180_0_0_1"/>
<dbReference type="Proteomes" id="UP000016926">
    <property type="component" value="Unassembled WGS sequence"/>
</dbReference>
<dbReference type="EMBL" id="KB722681">
    <property type="protein sequence ID" value="EMS18393.1"/>
    <property type="molecule type" value="Genomic_DNA"/>
</dbReference>
<organism evidence="2 3">
    <name type="scientific">Rhodotorula toruloides (strain NP11)</name>
    <name type="common">Yeast</name>
    <name type="synonym">Rhodosporidium toruloides</name>
    <dbReference type="NCBI Taxonomy" id="1130832"/>
    <lineage>
        <taxon>Eukaryota</taxon>
        <taxon>Fungi</taxon>
        <taxon>Dikarya</taxon>
        <taxon>Basidiomycota</taxon>
        <taxon>Pucciniomycotina</taxon>
        <taxon>Microbotryomycetes</taxon>
        <taxon>Sporidiobolales</taxon>
        <taxon>Sporidiobolaceae</taxon>
        <taxon>Rhodotorula</taxon>
    </lineage>
</organism>
<sequence length="432" mass="48439">MAAPAPAAPLAPATPAAPDPDAPPHEPKLLKQHIDHGFHFTLTCDLEMDLSAPKIKRTEVPLKGVALAGVWSCKVVKEEEDGKERISLHVLHGVLPIGLLGQRVRVSLSLSAVVGDKEYVLNQSSWDRHGAPEVSNTSPPNSYSGFRMVLSDDVIAALEGRSGGHYKVADHRLYRLVFELEQARSSPTSEARELAERIRGNAQELARVQRRPLKKSSPDKDCEDSDEETDRIYFEEPLARLHEHDCDCPLEYKQVTITKSAYTTYRAVLTYLRTGFIPFAPLSSACKPLSSTSTRTRKQRLLEVWYWQDRPLPVSPKSVFRLAHLLELEELQELCLANLRRQLTVEIAPVELVDDASVCFDEWRKVIIDYIFENWDNVEGSEAWKKMQGRIRRDEVPGAAPVMLELMARFATRKDKGAPGASPPPRASLLTK</sequence>
<protein>
    <recommendedName>
        <fullName evidence="4">Proteophosphoglycan ppg4</fullName>
    </recommendedName>
</protein>
<evidence type="ECO:0000313" key="3">
    <source>
        <dbReference type="Proteomes" id="UP000016926"/>
    </source>
</evidence>
<accession>M7XE55</accession>
<name>M7XE55_RHOT1</name>
<dbReference type="AlphaFoldDB" id="M7XE55"/>
<gene>
    <name evidence="2" type="ORF">RHTO_06436</name>
</gene>
<feature type="region of interest" description="Disordered" evidence="1">
    <location>
        <begin position="1"/>
        <end position="29"/>
    </location>
</feature>
<proteinExistence type="predicted"/>
<reference evidence="2 3" key="1">
    <citation type="journal article" date="2012" name="Nat. Commun.">
        <title>A multi-omic map of the lipid-producing yeast Rhodosporidium toruloides.</title>
        <authorList>
            <person name="Zhu Z."/>
            <person name="Zhang S."/>
            <person name="Liu H."/>
            <person name="Shen H."/>
            <person name="Lin X."/>
            <person name="Yang F."/>
            <person name="Zhou Y.J."/>
            <person name="Jin G."/>
            <person name="Ye M."/>
            <person name="Zou H."/>
            <person name="Zou H."/>
            <person name="Zhao Z.K."/>
        </authorList>
    </citation>
    <scope>NUCLEOTIDE SEQUENCE [LARGE SCALE GENOMIC DNA]</scope>
    <source>
        <strain evidence="2 3">NP11</strain>
    </source>
</reference>
<dbReference type="GeneID" id="27370449"/>
<keyword evidence="3" id="KW-1185">Reference proteome</keyword>
<feature type="compositionally biased region" description="Low complexity" evidence="1">
    <location>
        <begin position="1"/>
        <end position="14"/>
    </location>
</feature>
<evidence type="ECO:0000313" key="2">
    <source>
        <dbReference type="EMBL" id="EMS18393.1"/>
    </source>
</evidence>